<dbReference type="RefSeq" id="WP_307368455.1">
    <property type="nucleotide sequence ID" value="NZ_JAUSUW010000001.1"/>
</dbReference>
<dbReference type="Proteomes" id="UP001238496">
    <property type="component" value="Unassembled WGS sequence"/>
</dbReference>
<name>A0ABU0G1S2_9HYPH</name>
<evidence type="ECO:0000313" key="2">
    <source>
        <dbReference type="EMBL" id="MDQ0419282.1"/>
    </source>
</evidence>
<evidence type="ECO:0000313" key="3">
    <source>
        <dbReference type="Proteomes" id="UP001238496"/>
    </source>
</evidence>
<keyword evidence="1" id="KW-1133">Transmembrane helix</keyword>
<feature type="transmembrane region" description="Helical" evidence="1">
    <location>
        <begin position="84"/>
        <end position="102"/>
    </location>
</feature>
<accession>A0ABU0G1S2</accession>
<sequence length="134" mass="14134">MRISLRKELGIFGALFAAMIIMSVLDIYYVATAGGFLLLTGIPTPGGAPLWVHVINMGIKGFWAAVAYAVVMKTVFGGVSAIRVAVLWISGLLIIALLGGLADSGALQISSAMLVGMAAYFFIGQIIARDWVSR</sequence>
<evidence type="ECO:0000256" key="1">
    <source>
        <dbReference type="SAM" id="Phobius"/>
    </source>
</evidence>
<gene>
    <name evidence="2" type="ORF">J2045_000292</name>
</gene>
<reference evidence="2 3" key="1">
    <citation type="submission" date="2023-07" db="EMBL/GenBank/DDBJ databases">
        <title>Genomic Encyclopedia of Type Strains, Phase IV (KMG-IV): sequencing the most valuable type-strain genomes for metagenomic binning, comparative biology and taxonomic classification.</title>
        <authorList>
            <person name="Goeker M."/>
        </authorList>
    </citation>
    <scope>NUCLEOTIDE SEQUENCE [LARGE SCALE GENOMIC DNA]</scope>
    <source>
        <strain evidence="2 3">DSM 1111</strain>
    </source>
</reference>
<keyword evidence="3" id="KW-1185">Reference proteome</keyword>
<feature type="transmembrane region" description="Helical" evidence="1">
    <location>
        <begin position="9"/>
        <end position="30"/>
    </location>
</feature>
<protein>
    <submittedName>
        <fullName evidence="2">Uncharacterized protein</fullName>
    </submittedName>
</protein>
<proteinExistence type="predicted"/>
<keyword evidence="1" id="KW-0472">Membrane</keyword>
<keyword evidence="1" id="KW-0812">Transmembrane</keyword>
<comment type="caution">
    <text evidence="2">The sequence shown here is derived from an EMBL/GenBank/DDBJ whole genome shotgun (WGS) entry which is preliminary data.</text>
</comment>
<organism evidence="2 3">
    <name type="scientific">Peteryoungia aggregata LMG 23059</name>
    <dbReference type="NCBI Taxonomy" id="1368425"/>
    <lineage>
        <taxon>Bacteria</taxon>
        <taxon>Pseudomonadati</taxon>
        <taxon>Pseudomonadota</taxon>
        <taxon>Alphaproteobacteria</taxon>
        <taxon>Hyphomicrobiales</taxon>
        <taxon>Rhizobiaceae</taxon>
        <taxon>Peteryoungia</taxon>
    </lineage>
</organism>
<dbReference type="EMBL" id="JAUSUW010000001">
    <property type="protein sequence ID" value="MDQ0419282.1"/>
    <property type="molecule type" value="Genomic_DNA"/>
</dbReference>
<feature type="transmembrane region" description="Helical" evidence="1">
    <location>
        <begin position="108"/>
        <end position="128"/>
    </location>
</feature>
<feature type="transmembrane region" description="Helical" evidence="1">
    <location>
        <begin position="50"/>
        <end position="72"/>
    </location>
</feature>